<dbReference type="EMBL" id="DF847745">
    <property type="protein sequence ID" value="GAT52394.1"/>
    <property type="molecule type" value="Genomic_DNA"/>
</dbReference>
<organism evidence="2 3">
    <name type="scientific">Mycena chlorophos</name>
    <name type="common">Agaric fungus</name>
    <name type="synonym">Agaricus chlorophos</name>
    <dbReference type="NCBI Taxonomy" id="658473"/>
    <lineage>
        <taxon>Eukaryota</taxon>
        <taxon>Fungi</taxon>
        <taxon>Dikarya</taxon>
        <taxon>Basidiomycota</taxon>
        <taxon>Agaricomycotina</taxon>
        <taxon>Agaricomycetes</taxon>
        <taxon>Agaricomycetidae</taxon>
        <taxon>Agaricales</taxon>
        <taxon>Marasmiineae</taxon>
        <taxon>Mycenaceae</taxon>
        <taxon>Mycena</taxon>
    </lineage>
</organism>
<evidence type="ECO:0000313" key="2">
    <source>
        <dbReference type="EMBL" id="GAT52395.1"/>
    </source>
</evidence>
<sequence length="77" mass="8191">FSDTVNDSLFSKTFVIYKKCFGSTPTTRRSLAALSKLDRHLHSGHHDRRSLSCPASNAAAPASVVDETVPSSSIAAA</sequence>
<dbReference type="EMBL" id="DF847745">
    <property type="protein sequence ID" value="GAT52395.1"/>
    <property type="molecule type" value="Genomic_DNA"/>
</dbReference>
<protein>
    <submittedName>
        <fullName evidence="2">Uncharacterized protein</fullName>
    </submittedName>
</protein>
<keyword evidence="3" id="KW-1185">Reference proteome</keyword>
<name>A0ABQ0LMV3_MYCCL</name>
<feature type="region of interest" description="Disordered" evidence="1">
    <location>
        <begin position="44"/>
        <end position="77"/>
    </location>
</feature>
<gene>
    <name evidence="2" type="ORF">MCHLO_09448</name>
</gene>
<evidence type="ECO:0000313" key="3">
    <source>
        <dbReference type="Proteomes" id="UP000815677"/>
    </source>
</evidence>
<proteinExistence type="predicted"/>
<accession>A0ABQ0LMV3</accession>
<reference evidence="2" key="1">
    <citation type="submission" date="2014-09" db="EMBL/GenBank/DDBJ databases">
        <title>Genome sequence of the luminous mushroom Mycena chlorophos for searching fungal bioluminescence genes.</title>
        <authorList>
            <person name="Tanaka Y."/>
            <person name="Kasuga D."/>
            <person name="Oba Y."/>
            <person name="Hase S."/>
            <person name="Sato K."/>
            <person name="Oba Y."/>
            <person name="Sakakibara Y."/>
        </authorList>
    </citation>
    <scope>NUCLEOTIDE SEQUENCE</scope>
</reference>
<dbReference type="Proteomes" id="UP000815677">
    <property type="component" value="Unassembled WGS sequence"/>
</dbReference>
<feature type="compositionally biased region" description="Low complexity" evidence="1">
    <location>
        <begin position="54"/>
        <end position="65"/>
    </location>
</feature>
<evidence type="ECO:0000256" key="1">
    <source>
        <dbReference type="SAM" id="MobiDB-lite"/>
    </source>
</evidence>
<feature type="non-terminal residue" evidence="2">
    <location>
        <position position="1"/>
    </location>
</feature>